<dbReference type="PANTHER" id="PTHR47406:SF2">
    <property type="entry name" value="ALPHA GLUCURONIDASE N-TERMINAL DOMAIN-CONTAINING PROTEIN"/>
    <property type="match status" value="1"/>
</dbReference>
<organism evidence="4 5">
    <name type="scientific">Paenibacillus eucommiae</name>
    <dbReference type="NCBI Taxonomy" id="1355755"/>
    <lineage>
        <taxon>Bacteria</taxon>
        <taxon>Bacillati</taxon>
        <taxon>Bacillota</taxon>
        <taxon>Bacilli</taxon>
        <taxon>Bacillales</taxon>
        <taxon>Paenibacillaceae</taxon>
        <taxon>Paenibacillus</taxon>
    </lineage>
</organism>
<dbReference type="PROSITE" id="PS51272">
    <property type="entry name" value="SLH"/>
    <property type="match status" value="3"/>
</dbReference>
<feature type="domain" description="SLH" evidence="3">
    <location>
        <begin position="167"/>
        <end position="230"/>
    </location>
</feature>
<dbReference type="RefSeq" id="WP_209975414.1">
    <property type="nucleotide sequence ID" value="NZ_JAGGLB010000019.1"/>
</dbReference>
<feature type="domain" description="SLH" evidence="3">
    <location>
        <begin position="43"/>
        <end position="101"/>
    </location>
</feature>
<accession>A0ABS4J2P8</accession>
<dbReference type="InterPro" id="IPR029018">
    <property type="entry name" value="Hex-like_dom2"/>
</dbReference>
<name>A0ABS4J2P8_9BACL</name>
<protein>
    <recommendedName>
        <fullName evidence="3">SLH domain-containing protein</fullName>
    </recommendedName>
</protein>
<comment type="caution">
    <text evidence="4">The sequence shown here is derived from an EMBL/GenBank/DDBJ whole genome shotgun (WGS) entry which is preliminary data.</text>
</comment>
<dbReference type="Gene3D" id="3.30.379.10">
    <property type="entry name" value="Chitobiase/beta-hexosaminidase domain 2-like"/>
    <property type="match status" value="1"/>
</dbReference>
<keyword evidence="5" id="KW-1185">Reference proteome</keyword>
<keyword evidence="1" id="KW-0378">Hydrolase</keyword>
<evidence type="ECO:0000313" key="5">
    <source>
        <dbReference type="Proteomes" id="UP001519287"/>
    </source>
</evidence>
<dbReference type="PANTHER" id="PTHR47406">
    <property type="entry name" value="COAGULATION FACTOR 5/8 TYPE, C-TERMINAL"/>
    <property type="match status" value="1"/>
</dbReference>
<reference evidence="4 5" key="1">
    <citation type="submission" date="2021-03" db="EMBL/GenBank/DDBJ databases">
        <title>Genomic Encyclopedia of Type Strains, Phase IV (KMG-IV): sequencing the most valuable type-strain genomes for metagenomic binning, comparative biology and taxonomic classification.</title>
        <authorList>
            <person name="Goeker M."/>
        </authorList>
    </citation>
    <scope>NUCLEOTIDE SEQUENCE [LARGE SCALE GENOMIC DNA]</scope>
    <source>
        <strain evidence="4 5">DSM 26048</strain>
    </source>
</reference>
<gene>
    <name evidence="4" type="ORF">J2Z66_005148</name>
</gene>
<dbReference type="Proteomes" id="UP001519287">
    <property type="component" value="Unassembled WGS sequence"/>
</dbReference>
<evidence type="ECO:0000256" key="2">
    <source>
        <dbReference type="SAM" id="MobiDB-lite"/>
    </source>
</evidence>
<dbReference type="InterPro" id="IPR032287">
    <property type="entry name" value="DUF4838"/>
</dbReference>
<dbReference type="InterPro" id="IPR001119">
    <property type="entry name" value="SLH_dom"/>
</dbReference>
<dbReference type="SUPFAM" id="SSF55545">
    <property type="entry name" value="beta-N-acetylhexosaminidase-like domain"/>
    <property type="match status" value="1"/>
</dbReference>
<evidence type="ECO:0000256" key="1">
    <source>
        <dbReference type="ARBA" id="ARBA00022801"/>
    </source>
</evidence>
<feature type="domain" description="SLH" evidence="3">
    <location>
        <begin position="102"/>
        <end position="165"/>
    </location>
</feature>
<feature type="region of interest" description="Disordered" evidence="2">
    <location>
        <begin position="449"/>
        <end position="478"/>
    </location>
</feature>
<dbReference type="Gene3D" id="2.60.120.260">
    <property type="entry name" value="Galactose-binding domain-like"/>
    <property type="match status" value="2"/>
</dbReference>
<evidence type="ECO:0000313" key="4">
    <source>
        <dbReference type="EMBL" id="MBP1993526.1"/>
    </source>
</evidence>
<sequence length="1551" mass="171412">MKFRECGWKVVTAVLIFSMIFTSFAFTKVSAAFDTSILPAGGTKGQDSSDIEGHWAEAQLKKWLQEGLLQGYSNGDIAPDRRISRGEWIAFINRSFGFKEKGEMAFSDLSAADWQYEDVSIAVKAGYLSGYEDGTVRIENEISRQETAVMMERILTPYLANHTSYVVPAFTDEAAIAAWSHAAVQKLAEHKILGGYEDGSFKPAGSMTRAEAVTILDRALELSSSGTANKTFDQAGVYGSEDAAETITGNVIITTAGVTLRNMTILGDLLLAAGIGEGDVLLDRVTVRGETTVKGGGANSVHFRDSVLASAVIEKSKGTVRIVLEGGTTVGTVTVRSSVILEEALEGAEFIEGGFTNIKVATGLPEGSKVIFKGDFTTIDVEASNIIIELIQGVLDKLTVRTQAKGMQLRTEKDAKIILLELEAILKIVGQGTIEKAYMHEQAKGTTFEKPPLQLEGEGAPTSGSPISTGDGMGGETTQQPIKLIENGQSPAIVLVDAGADEQVLNAADTLVEYVRKSTGVELPIQTTAVEGLQAGVIRIYVGTSASEDQQQLNHLLAGLTGDGFVMVANDNRITIIGPTDWGTEFGVYEFLERYVGVRWLLPGPDGEDVPERSTISIPLGTIREQPAAISRQFWGTETITTNEFTIPSTNTEWARHNRIYENIQFHHNMKNLFDPVFFSQHPEYYVDGVIPTSPYDWQPCMNDTTAEVAIGRIIDYFDKNPDKQSYSLGVNDSKRFCEAKPDHPNYTGEINSIGYLNMSEIYYPWVNKIVEGVLAQHPDKYFGLLAYWNVYDPPTNVQLNPRVIPYITDDRMSWLDPAMGNLGKQHTEKWREAASNLAFYEYLYGSPYNVPRVYPQQMSEVYKYAKDHGVIAHVAELYPNFGEGAKPWLSAKLQWNPDLNVDDLLDEWYVRTVGAEAAPYLKQYYEYWEQFWTTRIFTTEWYLDWASSPERYNYLNLFDSSYLKAVTKEDMAASRLLMEQVVAKSQSDKQKVRAQKLMLAFEFYEASVLSYTYNDNAAVPSPTNEQEALTLLELMKDSGISMEMAKKRMELLEQFKDDPILNIPLHPPIYGGAWTGAREGIFSALVDWVETAPGSTAFMERLQELAESDQPFVRDNALLLLAIAKNKLNLITNPSFEIGSGGQASSWYYWTEGTGYTTRTQETVKSGQYSLVANGIFPVGGPMQDITTLEPGTYGAIVRYYTSADSVMEGTLQWYINLKDSNNQLIKSIVTEKTPVSPNKGKWTALETVFEVTGEISTVQFGFPLWYFKPGEKVFIDDVALYRLDAADDQAVITSVQAENGQIEAVFDREPAEVPEVSSFIIQQQMNNETAVSITPSAISWNEATRTATLTVPGVPASSIEQSVGYKVSYQHSTPVESLPFVVAPATNLTNLVANASFEIGDSGNLAQATSWSYWTEGSGWMSRTQAAVRSGEYSLVASDINPVGGPLQDISVEPGLYEAVVYYYVPINSTPNGTIQWYINLKDESDATLSSIVTERISLAGHEGTWVPLRTVFEVTAAVNKVQFGFPLYYFSAGEQLFIDDVGLYRLDN</sequence>
<proteinExistence type="predicted"/>
<dbReference type="Pfam" id="PF00395">
    <property type="entry name" value="SLH"/>
    <property type="match status" value="3"/>
</dbReference>
<dbReference type="EMBL" id="JAGGLB010000019">
    <property type="protein sequence ID" value="MBP1993526.1"/>
    <property type="molecule type" value="Genomic_DNA"/>
</dbReference>
<evidence type="ECO:0000259" key="3">
    <source>
        <dbReference type="PROSITE" id="PS51272"/>
    </source>
</evidence>
<dbReference type="Pfam" id="PF16126">
    <property type="entry name" value="DUF4838"/>
    <property type="match status" value="1"/>
</dbReference>